<dbReference type="Gene3D" id="1.10.3720.10">
    <property type="entry name" value="MetI-like"/>
    <property type="match status" value="1"/>
</dbReference>
<dbReference type="RefSeq" id="WP_209942427.1">
    <property type="nucleotide sequence ID" value="NZ_JAGGJU010000002.1"/>
</dbReference>
<feature type="transmembrane region" description="Helical" evidence="9">
    <location>
        <begin position="20"/>
        <end position="42"/>
    </location>
</feature>
<evidence type="ECO:0000256" key="3">
    <source>
        <dbReference type="ARBA" id="ARBA00022448"/>
    </source>
</evidence>
<gene>
    <name evidence="11" type="ORF">J2Z17_000789</name>
</gene>
<keyword evidence="4" id="KW-1003">Cell membrane</keyword>
<dbReference type="InterPro" id="IPR010065">
    <property type="entry name" value="AA_ABC_transptr_permease_3TM"/>
</dbReference>
<evidence type="ECO:0000256" key="4">
    <source>
        <dbReference type="ARBA" id="ARBA00022475"/>
    </source>
</evidence>
<evidence type="ECO:0000256" key="2">
    <source>
        <dbReference type="ARBA" id="ARBA00010072"/>
    </source>
</evidence>
<feature type="transmembrane region" description="Helical" evidence="9">
    <location>
        <begin position="63"/>
        <end position="81"/>
    </location>
</feature>
<keyword evidence="3 9" id="KW-0813">Transport</keyword>
<reference evidence="11 12" key="1">
    <citation type="submission" date="2021-03" db="EMBL/GenBank/DDBJ databases">
        <title>Genomic Encyclopedia of Type Strains, Phase IV (KMG-IV): sequencing the most valuable type-strain genomes for metagenomic binning, comparative biology and taxonomic classification.</title>
        <authorList>
            <person name="Goeker M."/>
        </authorList>
    </citation>
    <scope>NUCLEOTIDE SEQUENCE [LARGE SCALE GENOMIC DNA]</scope>
    <source>
        <strain evidence="11 12">DSM 21600</strain>
    </source>
</reference>
<dbReference type="PANTHER" id="PTHR30614">
    <property type="entry name" value="MEMBRANE COMPONENT OF AMINO ACID ABC TRANSPORTER"/>
    <property type="match status" value="1"/>
</dbReference>
<evidence type="ECO:0000256" key="6">
    <source>
        <dbReference type="ARBA" id="ARBA00022970"/>
    </source>
</evidence>
<dbReference type="InterPro" id="IPR035906">
    <property type="entry name" value="MetI-like_sf"/>
</dbReference>
<dbReference type="EMBL" id="JAGGJU010000002">
    <property type="protein sequence ID" value="MBP1849368.1"/>
    <property type="molecule type" value="Genomic_DNA"/>
</dbReference>
<evidence type="ECO:0000313" key="11">
    <source>
        <dbReference type="EMBL" id="MBP1849368.1"/>
    </source>
</evidence>
<evidence type="ECO:0000256" key="1">
    <source>
        <dbReference type="ARBA" id="ARBA00004429"/>
    </source>
</evidence>
<dbReference type="PANTHER" id="PTHR30614:SF37">
    <property type="entry name" value="AMINO-ACID ABC TRANSPORTER PERMEASE PROTEIN YHDX-RELATED"/>
    <property type="match status" value="1"/>
</dbReference>
<comment type="similarity">
    <text evidence="2">Belongs to the binding-protein-dependent transport system permease family. HisMQ subfamily.</text>
</comment>
<organism evidence="11 12">
    <name type="scientific">Rhizobium halophytocola</name>
    <dbReference type="NCBI Taxonomy" id="735519"/>
    <lineage>
        <taxon>Bacteria</taxon>
        <taxon>Pseudomonadati</taxon>
        <taxon>Pseudomonadota</taxon>
        <taxon>Alphaproteobacteria</taxon>
        <taxon>Hyphomicrobiales</taxon>
        <taxon>Rhizobiaceae</taxon>
        <taxon>Rhizobium/Agrobacterium group</taxon>
        <taxon>Rhizobium</taxon>
    </lineage>
</organism>
<feature type="domain" description="ABC transmembrane type-1" evidence="10">
    <location>
        <begin position="21"/>
        <end position="210"/>
    </location>
</feature>
<evidence type="ECO:0000256" key="7">
    <source>
        <dbReference type="ARBA" id="ARBA00022989"/>
    </source>
</evidence>
<proteinExistence type="inferred from homology"/>
<keyword evidence="12" id="KW-1185">Reference proteome</keyword>
<keyword evidence="6" id="KW-0029">Amino-acid transport</keyword>
<keyword evidence="7 9" id="KW-1133">Transmembrane helix</keyword>
<accession>A0ABS4DUK1</accession>
<dbReference type="PROSITE" id="PS50928">
    <property type="entry name" value="ABC_TM1"/>
    <property type="match status" value="1"/>
</dbReference>
<sequence length="226" mass="25155">MGYDFDWAVIIRFFPRFLPAIWLTIEVFVLAQLLSLAIALVFSVSANAARNPLFRRATALYSWIFRGLPELVVLMFCFLALPKLGISLSPVQAAVIGLALIASAYEFEVLRGAFTAVSRHQSEAAWALGLSKWNSYRHVILPQVMRVALPPLLTFACTSLKRTSVASAVAVVEIMGMAKRLIDVLQKPFELMLIAMISYIVLSSIIMALEHTVRRRYVIPGRTGAR</sequence>
<keyword evidence="8 9" id="KW-0472">Membrane</keyword>
<evidence type="ECO:0000256" key="9">
    <source>
        <dbReference type="RuleBase" id="RU363032"/>
    </source>
</evidence>
<dbReference type="Pfam" id="PF00528">
    <property type="entry name" value="BPD_transp_1"/>
    <property type="match status" value="1"/>
</dbReference>
<dbReference type="NCBIfam" id="TIGR01726">
    <property type="entry name" value="HEQRo_perm_3TM"/>
    <property type="match status" value="1"/>
</dbReference>
<evidence type="ECO:0000259" key="10">
    <source>
        <dbReference type="PROSITE" id="PS50928"/>
    </source>
</evidence>
<name>A0ABS4DUK1_9HYPH</name>
<dbReference type="InterPro" id="IPR043429">
    <property type="entry name" value="ArtM/GltK/GlnP/TcyL/YhdX-like"/>
</dbReference>
<comment type="caution">
    <text evidence="11">The sequence shown here is derived from an EMBL/GenBank/DDBJ whole genome shotgun (WGS) entry which is preliminary data.</text>
</comment>
<keyword evidence="5 9" id="KW-0812">Transmembrane</keyword>
<evidence type="ECO:0000256" key="8">
    <source>
        <dbReference type="ARBA" id="ARBA00023136"/>
    </source>
</evidence>
<protein>
    <submittedName>
        <fullName evidence="11">Polar amino acid transport system permease protein</fullName>
    </submittedName>
</protein>
<evidence type="ECO:0000256" key="5">
    <source>
        <dbReference type="ARBA" id="ARBA00022692"/>
    </source>
</evidence>
<dbReference type="CDD" id="cd06261">
    <property type="entry name" value="TM_PBP2"/>
    <property type="match status" value="1"/>
</dbReference>
<comment type="subcellular location">
    <subcellularLocation>
        <location evidence="1">Cell inner membrane</location>
        <topology evidence="1">Multi-pass membrane protein</topology>
    </subcellularLocation>
    <subcellularLocation>
        <location evidence="9">Cell membrane</location>
        <topology evidence="9">Multi-pass membrane protein</topology>
    </subcellularLocation>
</comment>
<evidence type="ECO:0000313" key="12">
    <source>
        <dbReference type="Proteomes" id="UP000759443"/>
    </source>
</evidence>
<dbReference type="Proteomes" id="UP000759443">
    <property type="component" value="Unassembled WGS sequence"/>
</dbReference>
<feature type="transmembrane region" description="Helical" evidence="9">
    <location>
        <begin position="189"/>
        <end position="209"/>
    </location>
</feature>
<dbReference type="SUPFAM" id="SSF161098">
    <property type="entry name" value="MetI-like"/>
    <property type="match status" value="1"/>
</dbReference>
<dbReference type="InterPro" id="IPR000515">
    <property type="entry name" value="MetI-like"/>
</dbReference>